<reference evidence="2" key="1">
    <citation type="journal article" date="2020" name="Stud. Mycol.">
        <title>101 Dothideomycetes genomes: a test case for predicting lifestyles and emergence of pathogens.</title>
        <authorList>
            <person name="Haridas S."/>
            <person name="Albert R."/>
            <person name="Binder M."/>
            <person name="Bloem J."/>
            <person name="Labutti K."/>
            <person name="Salamov A."/>
            <person name="Andreopoulos B."/>
            <person name="Baker S."/>
            <person name="Barry K."/>
            <person name="Bills G."/>
            <person name="Bluhm B."/>
            <person name="Cannon C."/>
            <person name="Castanera R."/>
            <person name="Culley D."/>
            <person name="Daum C."/>
            <person name="Ezra D."/>
            <person name="Gonzalez J."/>
            <person name="Henrissat B."/>
            <person name="Kuo A."/>
            <person name="Liang C."/>
            <person name="Lipzen A."/>
            <person name="Lutzoni F."/>
            <person name="Magnuson J."/>
            <person name="Mondo S."/>
            <person name="Nolan M."/>
            <person name="Ohm R."/>
            <person name="Pangilinan J."/>
            <person name="Park H.-J."/>
            <person name="Ramirez L."/>
            <person name="Alfaro M."/>
            <person name="Sun H."/>
            <person name="Tritt A."/>
            <person name="Yoshinaga Y."/>
            <person name="Zwiers L.-H."/>
            <person name="Turgeon B."/>
            <person name="Goodwin S."/>
            <person name="Spatafora J."/>
            <person name="Crous P."/>
            <person name="Grigoriev I."/>
        </authorList>
    </citation>
    <scope>NUCLEOTIDE SEQUENCE</scope>
    <source>
        <strain evidence="2">ATCC 74209</strain>
    </source>
</reference>
<dbReference type="Proteomes" id="UP000799536">
    <property type="component" value="Unassembled WGS sequence"/>
</dbReference>
<gene>
    <name evidence="2" type="ORF">GQ43DRAFT_214902</name>
</gene>
<keyword evidence="1" id="KW-0472">Membrane</keyword>
<keyword evidence="1" id="KW-1133">Transmembrane helix</keyword>
<sequence length="146" mass="16163">MFFVFVSVFPFIPILLPLLSPPSPFSSISFLLHLLSPPSPFSSISFLLHLFLCISFYEQHIASTSVGFGSRRRRIPKTCLSKLELHCFRPHPLIKNQSSLTVHRSSSHQASANSADAEKAMGSKCTLLLSIKAFVVHLNSILLLLG</sequence>
<accession>A0A9P4JQW0</accession>
<proteinExistence type="predicted"/>
<dbReference type="AlphaFoldDB" id="A0A9P4JQW0"/>
<keyword evidence="3" id="KW-1185">Reference proteome</keyword>
<protein>
    <submittedName>
        <fullName evidence="2">Uncharacterized protein</fullName>
    </submittedName>
</protein>
<evidence type="ECO:0000256" key="1">
    <source>
        <dbReference type="SAM" id="Phobius"/>
    </source>
</evidence>
<name>A0A9P4JQW0_9PLEO</name>
<organism evidence="2 3">
    <name type="scientific">Delitschia confertaspora ATCC 74209</name>
    <dbReference type="NCBI Taxonomy" id="1513339"/>
    <lineage>
        <taxon>Eukaryota</taxon>
        <taxon>Fungi</taxon>
        <taxon>Dikarya</taxon>
        <taxon>Ascomycota</taxon>
        <taxon>Pezizomycotina</taxon>
        <taxon>Dothideomycetes</taxon>
        <taxon>Pleosporomycetidae</taxon>
        <taxon>Pleosporales</taxon>
        <taxon>Delitschiaceae</taxon>
        <taxon>Delitschia</taxon>
    </lineage>
</organism>
<keyword evidence="1" id="KW-0812">Transmembrane</keyword>
<feature type="transmembrane region" description="Helical" evidence="1">
    <location>
        <begin position="43"/>
        <end position="68"/>
    </location>
</feature>
<dbReference type="EMBL" id="ML993886">
    <property type="protein sequence ID" value="KAF2204048.1"/>
    <property type="molecule type" value="Genomic_DNA"/>
</dbReference>
<evidence type="ECO:0000313" key="3">
    <source>
        <dbReference type="Proteomes" id="UP000799536"/>
    </source>
</evidence>
<evidence type="ECO:0000313" key="2">
    <source>
        <dbReference type="EMBL" id="KAF2204048.1"/>
    </source>
</evidence>
<comment type="caution">
    <text evidence="2">The sequence shown here is derived from an EMBL/GenBank/DDBJ whole genome shotgun (WGS) entry which is preliminary data.</text>
</comment>